<dbReference type="Proteomes" id="UP000298652">
    <property type="component" value="Chromosome 9"/>
</dbReference>
<proteinExistence type="predicted"/>
<name>A0A4U6SZA2_SETVI</name>
<dbReference type="Gramene" id="TKV93513">
    <property type="protein sequence ID" value="TKV93513"/>
    <property type="gene ID" value="SEVIR_9G230400v2"/>
</dbReference>
<reference evidence="2" key="1">
    <citation type="submission" date="2019-03" db="EMBL/GenBank/DDBJ databases">
        <title>WGS assembly of Setaria viridis.</title>
        <authorList>
            <person name="Huang P."/>
            <person name="Jenkins J."/>
            <person name="Grimwood J."/>
            <person name="Barry K."/>
            <person name="Healey A."/>
            <person name="Mamidi S."/>
            <person name="Sreedasyam A."/>
            <person name="Shu S."/>
            <person name="Feldman M."/>
            <person name="Wu J."/>
            <person name="Yu Y."/>
            <person name="Chen C."/>
            <person name="Johnson J."/>
            <person name="Rokhsar D."/>
            <person name="Baxter I."/>
            <person name="Schmutz J."/>
            <person name="Brutnell T."/>
            <person name="Kellogg E."/>
        </authorList>
    </citation>
    <scope>NUCLEOTIDE SEQUENCE [LARGE SCALE GENOMIC DNA]</scope>
</reference>
<organism evidence="2 3">
    <name type="scientific">Setaria viridis</name>
    <name type="common">Green bristlegrass</name>
    <name type="synonym">Setaria italica subsp. viridis</name>
    <dbReference type="NCBI Taxonomy" id="4556"/>
    <lineage>
        <taxon>Eukaryota</taxon>
        <taxon>Viridiplantae</taxon>
        <taxon>Streptophyta</taxon>
        <taxon>Embryophyta</taxon>
        <taxon>Tracheophyta</taxon>
        <taxon>Spermatophyta</taxon>
        <taxon>Magnoliopsida</taxon>
        <taxon>Liliopsida</taxon>
        <taxon>Poales</taxon>
        <taxon>Poaceae</taxon>
        <taxon>PACMAD clade</taxon>
        <taxon>Panicoideae</taxon>
        <taxon>Panicodae</taxon>
        <taxon>Paniceae</taxon>
        <taxon>Cenchrinae</taxon>
        <taxon>Setaria</taxon>
    </lineage>
</organism>
<evidence type="ECO:0000256" key="1">
    <source>
        <dbReference type="SAM" id="MobiDB-lite"/>
    </source>
</evidence>
<feature type="compositionally biased region" description="Basic and acidic residues" evidence="1">
    <location>
        <begin position="55"/>
        <end position="64"/>
    </location>
</feature>
<evidence type="ECO:0000313" key="2">
    <source>
        <dbReference type="EMBL" id="TKV93513.1"/>
    </source>
</evidence>
<accession>A0A4U6SZA2</accession>
<keyword evidence="3" id="KW-1185">Reference proteome</keyword>
<dbReference type="AlphaFoldDB" id="A0A4U6SZA2"/>
<gene>
    <name evidence="2" type="ORF">SEVIR_9G230400v2</name>
</gene>
<dbReference type="EMBL" id="CM016560">
    <property type="protein sequence ID" value="TKV93513.1"/>
    <property type="molecule type" value="Genomic_DNA"/>
</dbReference>
<protein>
    <submittedName>
        <fullName evidence="2">Uncharacterized protein</fullName>
    </submittedName>
</protein>
<sequence>MRPSPRALCEVERHLLGSRSMARRGGGDRYRQRQCWGALQEDAGDAEEGGGGDGAIRRSGEVIT</sequence>
<feature type="region of interest" description="Disordered" evidence="1">
    <location>
        <begin position="41"/>
        <end position="64"/>
    </location>
</feature>
<evidence type="ECO:0000313" key="3">
    <source>
        <dbReference type="Proteomes" id="UP000298652"/>
    </source>
</evidence>
<dbReference type="OMA" id="SRSMAWH"/>